<dbReference type="Gene3D" id="3.30.40.10">
    <property type="entry name" value="Zinc/RING finger domain, C3HC4 (zinc finger)"/>
    <property type="match status" value="1"/>
</dbReference>
<dbReference type="EMBL" id="GL348720">
    <property type="protein sequence ID" value="EFH42776.1"/>
    <property type="molecule type" value="Genomic_DNA"/>
</dbReference>
<feature type="region of interest" description="Disordered" evidence="2">
    <location>
        <begin position="303"/>
        <end position="331"/>
    </location>
</feature>
<keyword evidence="3" id="KW-0472">Membrane</keyword>
<dbReference type="Gramene" id="scaffold_802963.1">
    <property type="protein sequence ID" value="scaffold_802963.1"/>
    <property type="gene ID" value="scaffold_802963.1"/>
</dbReference>
<dbReference type="HOGENOM" id="CLU_041738_0_0_1"/>
<dbReference type="STRING" id="81972.D7MMX1"/>
<feature type="transmembrane region" description="Helical" evidence="3">
    <location>
        <begin position="72"/>
        <end position="98"/>
    </location>
</feature>
<dbReference type="PANTHER" id="PTHR47179">
    <property type="entry name" value="E3 UBIQUITIN-PROTEIN LIGASE SIS3"/>
    <property type="match status" value="1"/>
</dbReference>
<dbReference type="AlphaFoldDB" id="D7MMX1"/>
<dbReference type="GO" id="GO:0004842">
    <property type="term" value="F:ubiquitin-protein transferase activity"/>
    <property type="evidence" value="ECO:0007669"/>
    <property type="project" value="InterPro"/>
</dbReference>
<gene>
    <name evidence="5" type="ORF">ARALYDRAFT_919563</name>
</gene>
<proteinExistence type="predicted"/>
<dbReference type="InterPro" id="IPR044793">
    <property type="entry name" value="SIS3"/>
</dbReference>
<evidence type="ECO:0000256" key="3">
    <source>
        <dbReference type="SAM" id="Phobius"/>
    </source>
</evidence>
<dbReference type="GO" id="GO:0008270">
    <property type="term" value="F:zinc ion binding"/>
    <property type="evidence" value="ECO:0007669"/>
    <property type="project" value="UniProtKB-KW"/>
</dbReference>
<evidence type="ECO:0000259" key="4">
    <source>
        <dbReference type="PROSITE" id="PS50089"/>
    </source>
</evidence>
<dbReference type="SUPFAM" id="SSF57850">
    <property type="entry name" value="RING/U-box"/>
    <property type="match status" value="1"/>
</dbReference>
<dbReference type="Proteomes" id="UP000008694">
    <property type="component" value="Unassembled WGS sequence"/>
</dbReference>
<keyword evidence="1" id="KW-0479">Metal-binding</keyword>
<accession>D7MMX1</accession>
<reference evidence="6" key="1">
    <citation type="journal article" date="2011" name="Nat. Genet.">
        <title>The Arabidopsis lyrata genome sequence and the basis of rapid genome size change.</title>
        <authorList>
            <person name="Hu T.T."/>
            <person name="Pattyn P."/>
            <person name="Bakker E.G."/>
            <person name="Cao J."/>
            <person name="Cheng J.-F."/>
            <person name="Clark R.M."/>
            <person name="Fahlgren N."/>
            <person name="Fawcett J.A."/>
            <person name="Grimwood J."/>
            <person name="Gundlach H."/>
            <person name="Haberer G."/>
            <person name="Hollister J.D."/>
            <person name="Ossowski S."/>
            <person name="Ottilar R.P."/>
            <person name="Salamov A.A."/>
            <person name="Schneeberger K."/>
            <person name="Spannagl M."/>
            <person name="Wang X."/>
            <person name="Yang L."/>
            <person name="Nasrallah M.E."/>
            <person name="Bergelson J."/>
            <person name="Carrington J.C."/>
            <person name="Gaut B.S."/>
            <person name="Schmutz J."/>
            <person name="Mayer K.F.X."/>
            <person name="Van de Peer Y."/>
            <person name="Grigoriev I.V."/>
            <person name="Nordborg M."/>
            <person name="Weigel D."/>
            <person name="Guo Y.-L."/>
        </authorList>
    </citation>
    <scope>NUCLEOTIDE SEQUENCE [LARGE SCALE GENOMIC DNA]</scope>
    <source>
        <strain evidence="6">cv. MN47</strain>
    </source>
</reference>
<protein>
    <recommendedName>
        <fullName evidence="4">RING-type domain-containing protein</fullName>
    </recommendedName>
</protein>
<keyword evidence="1" id="KW-0862">Zinc</keyword>
<feature type="transmembrane region" description="Helical" evidence="3">
    <location>
        <begin position="232"/>
        <end position="254"/>
    </location>
</feature>
<dbReference type="InterPro" id="IPR001841">
    <property type="entry name" value="Znf_RING"/>
</dbReference>
<feature type="compositionally biased region" description="Polar residues" evidence="2">
    <location>
        <begin position="307"/>
        <end position="317"/>
    </location>
</feature>
<feature type="domain" description="RING-type" evidence="4">
    <location>
        <begin position="216"/>
        <end position="284"/>
    </location>
</feature>
<keyword evidence="3" id="KW-0812">Transmembrane</keyword>
<keyword evidence="1" id="KW-0863">Zinc-finger</keyword>
<dbReference type="InterPro" id="IPR013083">
    <property type="entry name" value="Znf_RING/FYVE/PHD"/>
</dbReference>
<evidence type="ECO:0000313" key="5">
    <source>
        <dbReference type="EMBL" id="EFH42776.1"/>
    </source>
</evidence>
<dbReference type="PROSITE" id="PS50089">
    <property type="entry name" value="ZF_RING_2"/>
    <property type="match status" value="1"/>
</dbReference>
<dbReference type="GO" id="GO:0010182">
    <property type="term" value="P:sugar mediated signaling pathway"/>
    <property type="evidence" value="ECO:0007669"/>
    <property type="project" value="InterPro"/>
</dbReference>
<dbReference type="Pfam" id="PF13639">
    <property type="entry name" value="zf-RING_2"/>
    <property type="match status" value="1"/>
</dbReference>
<evidence type="ECO:0000256" key="1">
    <source>
        <dbReference type="PROSITE-ProRule" id="PRU00175"/>
    </source>
</evidence>
<dbReference type="eggNOG" id="KOG0800">
    <property type="taxonomic scope" value="Eukaryota"/>
</dbReference>
<dbReference type="SMART" id="SM00184">
    <property type="entry name" value="RING"/>
    <property type="match status" value="1"/>
</dbReference>
<feature type="transmembrane region" description="Helical" evidence="3">
    <location>
        <begin position="26"/>
        <end position="51"/>
    </location>
</feature>
<organism evidence="6">
    <name type="scientific">Arabidopsis lyrata subsp. lyrata</name>
    <name type="common">Lyre-leaved rock-cress</name>
    <dbReference type="NCBI Taxonomy" id="81972"/>
    <lineage>
        <taxon>Eukaryota</taxon>
        <taxon>Viridiplantae</taxon>
        <taxon>Streptophyta</taxon>
        <taxon>Embryophyta</taxon>
        <taxon>Tracheophyta</taxon>
        <taxon>Spermatophyta</taxon>
        <taxon>Magnoliopsida</taxon>
        <taxon>eudicotyledons</taxon>
        <taxon>Gunneridae</taxon>
        <taxon>Pentapetalae</taxon>
        <taxon>rosids</taxon>
        <taxon>malvids</taxon>
        <taxon>Brassicales</taxon>
        <taxon>Brassicaceae</taxon>
        <taxon>Camelineae</taxon>
        <taxon>Arabidopsis</taxon>
    </lineage>
</organism>
<feature type="transmembrane region" description="Helical" evidence="3">
    <location>
        <begin position="113"/>
        <end position="137"/>
    </location>
</feature>
<dbReference type="PANTHER" id="PTHR47179:SF1">
    <property type="entry name" value="E3 UBIQUITIN-PROTEIN LIGASE SIS3"/>
    <property type="match status" value="1"/>
</dbReference>
<keyword evidence="3" id="KW-1133">Transmembrane helix</keyword>
<sequence length="331" mass="38213">MAMRDVIKCLILAINWNKYLLCYKPLPIWLVVDYTTVFIFGLLMFVDNWLATGLALDFGRQQRDSSWFCRRAVVMSILALLLYPFMWVWTVVGALLFINARDCLLDDLQKWDFITWLVSSCCVLVCIAWTCVVKWLMRRRAQLLRAQQGIPISEFGILVDMVRVPDWAFDAAGQEMRSMGQDAATYDRLNPSQREALIQELPKFRLKSVPTDCTECPICLEEFYIGNEVTQLLMFVLVLVSVLCIDDLFFLLFVQVRGLPCAHNFHVECIDQWLRLNAKCPRCRCSVFPDLELSAVSNLESSDAGHQFSNSETTTESRYMRSQPPSQSYLF</sequence>
<evidence type="ECO:0000313" key="6">
    <source>
        <dbReference type="Proteomes" id="UP000008694"/>
    </source>
</evidence>
<name>D7MMX1_ARALL</name>
<evidence type="ECO:0000256" key="2">
    <source>
        <dbReference type="SAM" id="MobiDB-lite"/>
    </source>
</evidence>
<keyword evidence="6" id="KW-1185">Reference proteome</keyword>